<dbReference type="GeneID" id="93665536"/>
<protein>
    <submittedName>
        <fullName evidence="5">HlyD family secretion protein</fullName>
    </submittedName>
    <submittedName>
        <fullName evidence="6">Putative RND family efflux transporter MFP subunit</fullName>
    </submittedName>
</protein>
<organism evidence="6 7">
    <name type="scientific">Pseudoalteromonas carrageenovora IAM 12662</name>
    <dbReference type="NCBI Taxonomy" id="1314868"/>
    <lineage>
        <taxon>Bacteria</taxon>
        <taxon>Pseudomonadati</taxon>
        <taxon>Pseudomonadota</taxon>
        <taxon>Gammaproteobacteria</taxon>
        <taxon>Alteromonadales</taxon>
        <taxon>Pseudoalteromonadaceae</taxon>
        <taxon>Pseudoalteromonas</taxon>
    </lineage>
</organism>
<proteinExistence type="predicted"/>
<evidence type="ECO:0000256" key="3">
    <source>
        <dbReference type="SAM" id="Coils"/>
    </source>
</evidence>
<dbReference type="Gene3D" id="1.10.287.470">
    <property type="entry name" value="Helix hairpin bin"/>
    <property type="match status" value="1"/>
</dbReference>
<keyword evidence="4" id="KW-0472">Membrane</keyword>
<feature type="coiled-coil region" evidence="3">
    <location>
        <begin position="129"/>
        <end position="163"/>
    </location>
</feature>
<evidence type="ECO:0000256" key="2">
    <source>
        <dbReference type="ARBA" id="ARBA00023054"/>
    </source>
</evidence>
<dbReference type="Proteomes" id="UP000615003">
    <property type="component" value="Unassembled WGS sequence"/>
</dbReference>
<evidence type="ECO:0000313" key="8">
    <source>
        <dbReference type="Proteomes" id="UP000615003"/>
    </source>
</evidence>
<name>A0A2K4XEU4_PSEVC</name>
<evidence type="ECO:0000313" key="5">
    <source>
        <dbReference type="EMBL" id="MBE0384444.1"/>
    </source>
</evidence>
<gene>
    <name evidence="6" type="ORF">PCAR9_B0354</name>
    <name evidence="5" type="ORF">PCARR_b0419</name>
</gene>
<evidence type="ECO:0000256" key="1">
    <source>
        <dbReference type="ARBA" id="ARBA00004196"/>
    </source>
</evidence>
<keyword evidence="4" id="KW-1133">Transmembrane helix</keyword>
<dbReference type="OrthoDB" id="6397038at2"/>
<dbReference type="GO" id="GO:0030313">
    <property type="term" value="C:cell envelope"/>
    <property type="evidence" value="ECO:0007669"/>
    <property type="project" value="UniProtKB-SubCell"/>
</dbReference>
<keyword evidence="4" id="KW-0812">Transmembrane</keyword>
<dbReference type="EMBL" id="AQGW01000025">
    <property type="protein sequence ID" value="MBE0384444.1"/>
    <property type="molecule type" value="Genomic_DNA"/>
</dbReference>
<dbReference type="RefSeq" id="WP_104643936.1">
    <property type="nucleotide sequence ID" value="NZ_AQGW01000025.1"/>
</dbReference>
<dbReference type="SUPFAM" id="SSF56954">
    <property type="entry name" value="Outer membrane efflux proteins (OEP)"/>
    <property type="match status" value="1"/>
</dbReference>
<accession>A0A2K4XEU4</accession>
<evidence type="ECO:0000256" key="4">
    <source>
        <dbReference type="SAM" id="Phobius"/>
    </source>
</evidence>
<comment type="subcellular location">
    <subcellularLocation>
        <location evidence="1">Cell envelope</location>
    </subcellularLocation>
</comment>
<dbReference type="Proteomes" id="UP000238288">
    <property type="component" value="Chromosome PCAR9b"/>
</dbReference>
<keyword evidence="8" id="KW-1185">Reference proteome</keyword>
<evidence type="ECO:0000313" key="6">
    <source>
        <dbReference type="EMBL" id="SOU42827.1"/>
    </source>
</evidence>
<reference evidence="5 8" key="1">
    <citation type="submission" date="2015-06" db="EMBL/GenBank/DDBJ databases">
        <title>Genome sequence of Pseudoalteromonas carrageenovora.</title>
        <authorList>
            <person name="Xie B.-B."/>
            <person name="Rong J.-C."/>
            <person name="Qin Q.-L."/>
            <person name="Zhang Y.-Z."/>
        </authorList>
    </citation>
    <scope>NUCLEOTIDE SEQUENCE [LARGE SCALE GENOMIC DNA]</scope>
    <source>
        <strain evidence="5 8">IAM 12662</strain>
    </source>
</reference>
<reference evidence="6 7" key="2">
    <citation type="submission" date="2017-11" db="EMBL/GenBank/DDBJ databases">
        <authorList>
            <person name="Han C.G."/>
        </authorList>
    </citation>
    <scope>NUCLEOTIDE SEQUENCE [LARGE SCALE GENOMIC DNA]</scope>
    <source>
        <strain evidence="7">ATCC 43555</strain>
        <strain evidence="6">ATCC43555</strain>
    </source>
</reference>
<dbReference type="Gene3D" id="2.40.420.20">
    <property type="match status" value="1"/>
</dbReference>
<keyword evidence="2 3" id="KW-0175">Coiled coil</keyword>
<sequence length="409" mass="45051">MLTIPKQDSNLIKSRTVLLLALGVLVLVATIWLVLTVLFSDKAYEIKYSAVEKGAVQQQVAVFGRLKPRVSSSLVAQIDGHISQLNVLPGSHLDSNTVVLTLSNPQLLRQYDIAKLNWQKAQAMHVSALAKLQREATQLANDVAMAQSELKFAEQEIATLDVLHKQQLLSELDFLKAKTRLEQIRLKLDLTKRSEKAFLTAREYEEKALDLTLESEKQQLALTYSDVQNLEIKTSQGGILTELLDEIDVGQAVSKGTVLAKLSDKNSLYAELLAPASAADTIKIGMPVKVEIKGALYNAKVVRVFPSIEANQIKLEAAFIQQVPTSAISNLSIAANVLVADKENALRIAKPIYLNPRQLTQNVYIYEEGEIFAKEVTIGLQGEQYIEILAGLNEGDLVLSTLPNDLTEL</sequence>
<dbReference type="InterPro" id="IPR050465">
    <property type="entry name" value="UPF0194_transport"/>
</dbReference>
<dbReference type="PANTHER" id="PTHR32347:SF23">
    <property type="entry name" value="BLL5650 PROTEIN"/>
    <property type="match status" value="1"/>
</dbReference>
<dbReference type="Gene3D" id="2.40.50.100">
    <property type="match status" value="1"/>
</dbReference>
<dbReference type="AlphaFoldDB" id="A0A2K4XEU4"/>
<dbReference type="PANTHER" id="PTHR32347">
    <property type="entry name" value="EFFLUX SYSTEM COMPONENT YKNX-RELATED"/>
    <property type="match status" value="1"/>
</dbReference>
<evidence type="ECO:0000313" key="7">
    <source>
        <dbReference type="Proteomes" id="UP000238288"/>
    </source>
</evidence>
<dbReference type="EMBL" id="LT965929">
    <property type="protein sequence ID" value="SOU42827.1"/>
    <property type="molecule type" value="Genomic_DNA"/>
</dbReference>
<feature type="transmembrane region" description="Helical" evidence="4">
    <location>
        <begin position="16"/>
        <end position="39"/>
    </location>
</feature>